<evidence type="ECO:0000256" key="11">
    <source>
        <dbReference type="SAM" id="Phobius"/>
    </source>
</evidence>
<evidence type="ECO:0000259" key="14">
    <source>
        <dbReference type="Pfam" id="PF07694"/>
    </source>
</evidence>
<evidence type="ECO:0000256" key="5">
    <source>
        <dbReference type="ARBA" id="ARBA00022741"/>
    </source>
</evidence>
<evidence type="ECO:0000256" key="4">
    <source>
        <dbReference type="ARBA" id="ARBA00022692"/>
    </source>
</evidence>
<keyword evidence="16" id="KW-1185">Reference proteome</keyword>
<dbReference type="SUPFAM" id="SSF55874">
    <property type="entry name" value="ATPase domain of HSP90 chaperone/DNA topoisomerase II/histidine kinase"/>
    <property type="match status" value="1"/>
</dbReference>
<dbReference type="InterPro" id="IPR010559">
    <property type="entry name" value="Sig_transdc_His_kin_internal"/>
</dbReference>
<proteinExistence type="predicted"/>
<dbReference type="Proteomes" id="UP000195442">
    <property type="component" value="Unassembled WGS sequence"/>
</dbReference>
<feature type="domain" description="Signal transduction histidine kinase 5TM receptor LytS transmembrane region" evidence="14">
    <location>
        <begin position="56"/>
        <end position="237"/>
    </location>
</feature>
<dbReference type="PANTHER" id="PTHR34220">
    <property type="entry name" value="SENSOR HISTIDINE KINASE YPDA"/>
    <property type="match status" value="1"/>
</dbReference>
<evidence type="ECO:0000256" key="1">
    <source>
        <dbReference type="ARBA" id="ARBA00004651"/>
    </source>
</evidence>
<protein>
    <submittedName>
        <fullName evidence="15">Uncharacterized protein</fullName>
    </submittedName>
</protein>
<dbReference type="InterPro" id="IPR011620">
    <property type="entry name" value="Sig_transdc_His_kinase_LytS_TM"/>
</dbReference>
<evidence type="ECO:0000256" key="2">
    <source>
        <dbReference type="ARBA" id="ARBA00022475"/>
    </source>
</evidence>
<dbReference type="GO" id="GO:0000155">
    <property type="term" value="F:phosphorelay sensor kinase activity"/>
    <property type="evidence" value="ECO:0007669"/>
    <property type="project" value="InterPro"/>
</dbReference>
<dbReference type="PANTHER" id="PTHR34220:SF7">
    <property type="entry name" value="SENSOR HISTIDINE KINASE YPDA"/>
    <property type="match status" value="1"/>
</dbReference>
<organism evidence="15 16">
    <name type="scientific">Crenothrix polyspora</name>
    <dbReference type="NCBI Taxonomy" id="360316"/>
    <lineage>
        <taxon>Bacteria</taxon>
        <taxon>Pseudomonadati</taxon>
        <taxon>Pseudomonadota</taxon>
        <taxon>Gammaproteobacteria</taxon>
        <taxon>Methylococcales</taxon>
        <taxon>Crenotrichaceae</taxon>
        <taxon>Crenothrix</taxon>
    </lineage>
</organism>
<keyword evidence="9" id="KW-0902">Two-component regulatory system</keyword>
<keyword evidence="6" id="KW-0418">Kinase</keyword>
<feature type="domain" description="Histidine kinase/HSP90-like ATPase" evidence="12">
    <location>
        <begin position="352"/>
        <end position="450"/>
    </location>
</feature>
<dbReference type="GO" id="GO:0071555">
    <property type="term" value="P:cell wall organization"/>
    <property type="evidence" value="ECO:0007669"/>
    <property type="project" value="InterPro"/>
</dbReference>
<comment type="subcellular location">
    <subcellularLocation>
        <location evidence="1">Cell membrane</location>
        <topology evidence="1">Multi-pass membrane protein</topology>
    </subcellularLocation>
</comment>
<evidence type="ECO:0000256" key="6">
    <source>
        <dbReference type="ARBA" id="ARBA00022777"/>
    </source>
</evidence>
<dbReference type="InterPro" id="IPR036890">
    <property type="entry name" value="HATPase_C_sf"/>
</dbReference>
<dbReference type="GO" id="GO:0005886">
    <property type="term" value="C:plasma membrane"/>
    <property type="evidence" value="ECO:0007669"/>
    <property type="project" value="UniProtKB-SubCell"/>
</dbReference>
<evidence type="ECO:0000256" key="3">
    <source>
        <dbReference type="ARBA" id="ARBA00022679"/>
    </source>
</evidence>
<feature type="transmembrane region" description="Helical" evidence="11">
    <location>
        <begin position="35"/>
        <end position="54"/>
    </location>
</feature>
<keyword evidence="4 11" id="KW-0812">Transmembrane</keyword>
<dbReference type="InterPro" id="IPR003594">
    <property type="entry name" value="HATPase_dom"/>
</dbReference>
<feature type="transmembrane region" description="Helical" evidence="11">
    <location>
        <begin position="212"/>
        <end position="235"/>
    </location>
</feature>
<dbReference type="Pfam" id="PF07694">
    <property type="entry name" value="5TM-5TMR_LYT"/>
    <property type="match status" value="1"/>
</dbReference>
<name>A0A1R4H383_9GAMM</name>
<keyword evidence="3" id="KW-0808">Transferase</keyword>
<dbReference type="GO" id="GO:0005524">
    <property type="term" value="F:ATP binding"/>
    <property type="evidence" value="ECO:0007669"/>
    <property type="project" value="UniProtKB-KW"/>
</dbReference>
<evidence type="ECO:0000259" key="12">
    <source>
        <dbReference type="Pfam" id="PF02518"/>
    </source>
</evidence>
<feature type="transmembrane region" description="Helical" evidence="11">
    <location>
        <begin position="66"/>
        <end position="83"/>
    </location>
</feature>
<evidence type="ECO:0000259" key="13">
    <source>
        <dbReference type="Pfam" id="PF06580"/>
    </source>
</evidence>
<keyword evidence="10 11" id="KW-0472">Membrane</keyword>
<dbReference type="InterPro" id="IPR050640">
    <property type="entry name" value="Bact_2-comp_sensor_kinase"/>
</dbReference>
<evidence type="ECO:0000256" key="7">
    <source>
        <dbReference type="ARBA" id="ARBA00022840"/>
    </source>
</evidence>
<keyword evidence="8 11" id="KW-1133">Transmembrane helix</keyword>
<dbReference type="OrthoDB" id="2514702at2"/>
<feature type="domain" description="Signal transduction histidine kinase internal region" evidence="13">
    <location>
        <begin position="250"/>
        <end position="329"/>
    </location>
</feature>
<dbReference type="EMBL" id="FUKJ01000089">
    <property type="protein sequence ID" value="SJM90684.1"/>
    <property type="molecule type" value="Genomic_DNA"/>
</dbReference>
<dbReference type="Gene3D" id="1.10.1760.20">
    <property type="match status" value="1"/>
</dbReference>
<feature type="transmembrane region" description="Helical" evidence="11">
    <location>
        <begin position="121"/>
        <end position="144"/>
    </location>
</feature>
<dbReference type="Pfam" id="PF06580">
    <property type="entry name" value="His_kinase"/>
    <property type="match status" value="1"/>
</dbReference>
<evidence type="ECO:0000256" key="8">
    <source>
        <dbReference type="ARBA" id="ARBA00022989"/>
    </source>
</evidence>
<dbReference type="Gene3D" id="3.30.565.10">
    <property type="entry name" value="Histidine kinase-like ATPase, C-terminal domain"/>
    <property type="match status" value="1"/>
</dbReference>
<evidence type="ECO:0000313" key="16">
    <source>
        <dbReference type="Proteomes" id="UP000195442"/>
    </source>
</evidence>
<evidence type="ECO:0000313" key="15">
    <source>
        <dbReference type="EMBL" id="SJM90684.1"/>
    </source>
</evidence>
<feature type="transmembrane region" description="Helical" evidence="11">
    <location>
        <begin position="156"/>
        <end position="176"/>
    </location>
</feature>
<feature type="transmembrane region" description="Helical" evidence="11">
    <location>
        <begin position="182"/>
        <end position="200"/>
    </location>
</feature>
<keyword evidence="7" id="KW-0067">ATP-binding</keyword>
<sequence>MEDNLINFAFLHKGNVMATFDFKVLLLWLDNAAQIMQWITVVLVLAHVSMRIKWLKKAIRGSQTHWRYALITSIFFGLLAILGNHSRMIWEMNADGHLEIKQFLSSMKWIEGRASVSLREVMVLVAGLSAGPWVGLGSGLIAGYERFFVGDMMASSSAITTPLLGVLAGLVIRYYPHCALNYWGVLVVALSATWIKLMIVYHLTAIESAHSLVWATVIPASMVSAIGCLLFMSVIKDLERDRQEQLLQNAELRALKAQIEPHFLNNTLNDLHTFIRTDPDKARDYVVLLADFCNDTRQFSEYNTVSLYQELTQLQRYLDFQSLRLGDKLQVTFDIPEGLFSTQVLPGCLLTFAENALKHGFRKRSPPYKLEIRAQEQGQNLILSVSDNGQGISPEQKSILGNEPIPSMNKGGGVALYQLAQCLNLILGKDARITFERGSNGGTVAKLIQPKRSGL</sequence>
<gene>
    <name evidence="15" type="ORF">CRENPOLYSF2_1790003</name>
</gene>
<dbReference type="Pfam" id="PF02518">
    <property type="entry name" value="HATPase_c"/>
    <property type="match status" value="1"/>
</dbReference>
<keyword evidence="5" id="KW-0547">Nucleotide-binding</keyword>
<keyword evidence="2" id="KW-1003">Cell membrane</keyword>
<accession>A0A1R4H383</accession>
<reference evidence="16" key="1">
    <citation type="submission" date="2017-02" db="EMBL/GenBank/DDBJ databases">
        <authorList>
            <person name="Daims H."/>
        </authorList>
    </citation>
    <scope>NUCLEOTIDE SEQUENCE [LARGE SCALE GENOMIC DNA]</scope>
</reference>
<dbReference type="AlphaFoldDB" id="A0A1R4H383"/>
<evidence type="ECO:0000256" key="9">
    <source>
        <dbReference type="ARBA" id="ARBA00023012"/>
    </source>
</evidence>
<evidence type="ECO:0000256" key="10">
    <source>
        <dbReference type="ARBA" id="ARBA00023136"/>
    </source>
</evidence>